<dbReference type="SMART" id="SM00219">
    <property type="entry name" value="TyrKc"/>
    <property type="match status" value="1"/>
</dbReference>
<keyword evidence="4" id="KW-0808">Transferase</keyword>
<dbReference type="Gene3D" id="3.30.200.20">
    <property type="entry name" value="Phosphorylase Kinase, domain 1"/>
    <property type="match status" value="1"/>
</dbReference>
<dbReference type="OrthoDB" id="4062651at2759"/>
<dbReference type="GO" id="GO:0016020">
    <property type="term" value="C:membrane"/>
    <property type="evidence" value="ECO:0007669"/>
    <property type="project" value="UniProtKB-SubCell"/>
</dbReference>
<dbReference type="Pfam" id="PF07714">
    <property type="entry name" value="PK_Tyr_Ser-Thr"/>
    <property type="match status" value="1"/>
</dbReference>
<dbReference type="GO" id="GO:0004713">
    <property type="term" value="F:protein tyrosine kinase activity"/>
    <property type="evidence" value="ECO:0007669"/>
    <property type="project" value="InterPro"/>
</dbReference>
<accession>A0A2P6Q6K4</accession>
<dbReference type="InterPro" id="IPR008266">
    <property type="entry name" value="Tyr_kinase_AS"/>
</dbReference>
<feature type="domain" description="Protein kinase" evidence="3">
    <location>
        <begin position="18"/>
        <end position="293"/>
    </location>
</feature>
<dbReference type="AlphaFoldDB" id="A0A2P6Q6K4"/>
<dbReference type="InterPro" id="IPR020635">
    <property type="entry name" value="Tyr_kinase_cat_dom"/>
</dbReference>
<sequence length="304" mass="34094">MSSTQFSLAKLRAATNNFSTDNVIGTGRSGLIYKAHLSNGLTVAIKNYDPDRFQGFREFRAEAEALGKLRHPNIVKLLSYQASGSVMLLVYEYVERGNLHERLRESCSFSWFDKFKILRGVANGLAYLHGLENPVIHRDIASRNVLVDSDYEPRIINFGLSRTIDKCHSLSHVSTAVAGSVPYMAPEYRSGSTKATVKGDVYSFGILMMETVLGPTRCSRYFKVSAQNRDFDLVEWVRGIELDKIISDFSGYSGYFVDALWPEYIRIALLCANDNPEDRPVMNEVVQMLNQILPHTPASSRSTG</sequence>
<evidence type="ECO:0000313" key="5">
    <source>
        <dbReference type="Proteomes" id="UP000238479"/>
    </source>
</evidence>
<dbReference type="InterPro" id="IPR001245">
    <property type="entry name" value="Ser-Thr/Tyr_kinase_cat_dom"/>
</dbReference>
<keyword evidence="5" id="KW-1185">Reference proteome</keyword>
<dbReference type="PROSITE" id="PS00107">
    <property type="entry name" value="PROTEIN_KINASE_ATP"/>
    <property type="match status" value="1"/>
</dbReference>
<dbReference type="Gramene" id="PRQ29800">
    <property type="protein sequence ID" value="PRQ29800"/>
    <property type="gene ID" value="RchiOBHm_Chr5g0017751"/>
</dbReference>
<comment type="subcellular location">
    <subcellularLocation>
        <location evidence="1">Membrane</location>
        <topology evidence="1">Single-pass type I membrane protein</topology>
    </subcellularLocation>
</comment>
<keyword evidence="2" id="KW-0067">ATP-binding</keyword>
<dbReference type="PANTHER" id="PTHR48006">
    <property type="entry name" value="LEUCINE-RICH REPEAT-CONTAINING PROTEIN DDB_G0281931-RELATED"/>
    <property type="match status" value="1"/>
</dbReference>
<dbReference type="InterPro" id="IPR000719">
    <property type="entry name" value="Prot_kinase_dom"/>
</dbReference>
<dbReference type="PROSITE" id="PS00109">
    <property type="entry name" value="PROTEIN_KINASE_TYR"/>
    <property type="match status" value="1"/>
</dbReference>
<dbReference type="PROSITE" id="PS50011">
    <property type="entry name" value="PROTEIN_KINASE_DOM"/>
    <property type="match status" value="1"/>
</dbReference>
<protein>
    <recommendedName>
        <fullName evidence="3">Protein kinase domain-containing protein</fullName>
    </recommendedName>
</protein>
<dbReference type="GO" id="GO:0005524">
    <property type="term" value="F:ATP binding"/>
    <property type="evidence" value="ECO:0007669"/>
    <property type="project" value="UniProtKB-UniRule"/>
</dbReference>
<evidence type="ECO:0000256" key="2">
    <source>
        <dbReference type="PROSITE-ProRule" id="PRU10141"/>
    </source>
</evidence>
<evidence type="ECO:0000313" key="4">
    <source>
        <dbReference type="EMBL" id="PRQ29800.1"/>
    </source>
</evidence>
<dbReference type="SUPFAM" id="SSF56112">
    <property type="entry name" value="Protein kinase-like (PK-like)"/>
    <property type="match status" value="1"/>
</dbReference>
<gene>
    <name evidence="4" type="ORF">RchiOBHm_Chr5g0017751</name>
</gene>
<evidence type="ECO:0000259" key="3">
    <source>
        <dbReference type="PROSITE" id="PS50011"/>
    </source>
</evidence>
<name>A0A2P6Q6K4_ROSCH</name>
<reference evidence="4 5" key="1">
    <citation type="journal article" date="2018" name="Nat. Genet.">
        <title>The Rosa genome provides new insights in the design of modern roses.</title>
        <authorList>
            <person name="Bendahmane M."/>
        </authorList>
    </citation>
    <scope>NUCLEOTIDE SEQUENCE [LARGE SCALE GENOMIC DNA]</scope>
    <source>
        <strain evidence="5">cv. Old Blush</strain>
    </source>
</reference>
<evidence type="ECO:0000256" key="1">
    <source>
        <dbReference type="ARBA" id="ARBA00004479"/>
    </source>
</evidence>
<dbReference type="InterPro" id="IPR051824">
    <property type="entry name" value="LRR_Rcpt-Like_S/T_Kinase"/>
</dbReference>
<dbReference type="STRING" id="74649.A0A2P6Q6K4"/>
<dbReference type="PANTHER" id="PTHR48006:SF47">
    <property type="entry name" value="PHYTOSULFOKINE RECEPTOR 2-LIKE"/>
    <property type="match status" value="1"/>
</dbReference>
<keyword evidence="2" id="KW-0547">Nucleotide-binding</keyword>
<dbReference type="EMBL" id="PDCK01000043">
    <property type="protein sequence ID" value="PRQ29800.1"/>
    <property type="molecule type" value="Genomic_DNA"/>
</dbReference>
<feature type="binding site" evidence="2">
    <location>
        <position position="46"/>
    </location>
    <ligand>
        <name>ATP</name>
        <dbReference type="ChEBI" id="CHEBI:30616"/>
    </ligand>
</feature>
<comment type="caution">
    <text evidence="4">The sequence shown here is derived from an EMBL/GenBank/DDBJ whole genome shotgun (WGS) entry which is preliminary data.</text>
</comment>
<organism evidence="4 5">
    <name type="scientific">Rosa chinensis</name>
    <name type="common">China rose</name>
    <dbReference type="NCBI Taxonomy" id="74649"/>
    <lineage>
        <taxon>Eukaryota</taxon>
        <taxon>Viridiplantae</taxon>
        <taxon>Streptophyta</taxon>
        <taxon>Embryophyta</taxon>
        <taxon>Tracheophyta</taxon>
        <taxon>Spermatophyta</taxon>
        <taxon>Magnoliopsida</taxon>
        <taxon>eudicotyledons</taxon>
        <taxon>Gunneridae</taxon>
        <taxon>Pentapetalae</taxon>
        <taxon>rosids</taxon>
        <taxon>fabids</taxon>
        <taxon>Rosales</taxon>
        <taxon>Rosaceae</taxon>
        <taxon>Rosoideae</taxon>
        <taxon>Rosoideae incertae sedis</taxon>
        <taxon>Rosa</taxon>
    </lineage>
</organism>
<dbReference type="Proteomes" id="UP000238479">
    <property type="component" value="Chromosome 5"/>
</dbReference>
<dbReference type="InterPro" id="IPR017441">
    <property type="entry name" value="Protein_kinase_ATP_BS"/>
</dbReference>
<dbReference type="InterPro" id="IPR011009">
    <property type="entry name" value="Kinase-like_dom_sf"/>
</dbReference>
<dbReference type="Gene3D" id="1.10.510.10">
    <property type="entry name" value="Transferase(Phosphotransferase) domain 1"/>
    <property type="match status" value="1"/>
</dbReference>
<proteinExistence type="predicted"/>
<dbReference type="PIRSF" id="PIRSF000654">
    <property type="entry name" value="Integrin-linked_kinase"/>
    <property type="match status" value="1"/>
</dbReference>